<protein>
    <submittedName>
        <fullName evidence="2">Predicted protein</fullName>
    </submittedName>
</protein>
<dbReference type="RefSeq" id="XP_003061908.1">
    <property type="nucleotide sequence ID" value="XM_003061862.1"/>
</dbReference>
<keyword evidence="3" id="KW-1185">Reference proteome</keyword>
<name>C1N2P2_MICPC</name>
<accession>C1N2P2</accession>
<dbReference type="GeneID" id="9687561"/>
<dbReference type="AlphaFoldDB" id="C1N2P2"/>
<organism evidence="3">
    <name type="scientific">Micromonas pusilla (strain CCMP1545)</name>
    <name type="common">Picoplanktonic green alga</name>
    <dbReference type="NCBI Taxonomy" id="564608"/>
    <lineage>
        <taxon>Eukaryota</taxon>
        <taxon>Viridiplantae</taxon>
        <taxon>Chlorophyta</taxon>
        <taxon>Mamiellophyceae</taxon>
        <taxon>Mamiellales</taxon>
        <taxon>Mamiellaceae</taxon>
        <taxon>Micromonas</taxon>
    </lineage>
</organism>
<feature type="region of interest" description="Disordered" evidence="1">
    <location>
        <begin position="600"/>
        <end position="631"/>
    </location>
</feature>
<gene>
    <name evidence="2" type="ORF">MICPUCDRAFT_51607</name>
</gene>
<proteinExistence type="predicted"/>
<evidence type="ECO:0000313" key="2">
    <source>
        <dbReference type="EMBL" id="EEH53620.1"/>
    </source>
</evidence>
<dbReference type="KEGG" id="mpp:MICPUCDRAFT_51607"/>
<evidence type="ECO:0000256" key="1">
    <source>
        <dbReference type="SAM" id="MobiDB-lite"/>
    </source>
</evidence>
<dbReference type="EMBL" id="GG663745">
    <property type="protein sequence ID" value="EEH53620.1"/>
    <property type="molecule type" value="Genomic_DNA"/>
</dbReference>
<evidence type="ECO:0000313" key="3">
    <source>
        <dbReference type="Proteomes" id="UP000001876"/>
    </source>
</evidence>
<dbReference type="Proteomes" id="UP000001876">
    <property type="component" value="Unassembled WGS sequence"/>
</dbReference>
<reference evidence="2 3" key="1">
    <citation type="journal article" date="2009" name="Science">
        <title>Green evolution and dynamic adaptations revealed by genomes of the marine picoeukaryotes Micromonas.</title>
        <authorList>
            <person name="Worden A.Z."/>
            <person name="Lee J.H."/>
            <person name="Mock T."/>
            <person name="Rouze P."/>
            <person name="Simmons M.P."/>
            <person name="Aerts A.L."/>
            <person name="Allen A.E."/>
            <person name="Cuvelier M.L."/>
            <person name="Derelle E."/>
            <person name="Everett M.V."/>
            <person name="Foulon E."/>
            <person name="Grimwood J."/>
            <person name="Gundlach H."/>
            <person name="Henrissat B."/>
            <person name="Napoli C."/>
            <person name="McDonald S.M."/>
            <person name="Parker M.S."/>
            <person name="Rombauts S."/>
            <person name="Salamov A."/>
            <person name="Von Dassow P."/>
            <person name="Badger J.H."/>
            <person name="Coutinho P.M."/>
            <person name="Demir E."/>
            <person name="Dubchak I."/>
            <person name="Gentemann C."/>
            <person name="Eikrem W."/>
            <person name="Gready J.E."/>
            <person name="John U."/>
            <person name="Lanier W."/>
            <person name="Lindquist E.A."/>
            <person name="Lucas S."/>
            <person name="Mayer K.F."/>
            <person name="Moreau H."/>
            <person name="Not F."/>
            <person name="Otillar R."/>
            <person name="Panaud O."/>
            <person name="Pangilinan J."/>
            <person name="Paulsen I."/>
            <person name="Piegu B."/>
            <person name="Poliakov A."/>
            <person name="Robbens S."/>
            <person name="Schmutz J."/>
            <person name="Toulza E."/>
            <person name="Wyss T."/>
            <person name="Zelensky A."/>
            <person name="Zhou K."/>
            <person name="Armbrust E.V."/>
            <person name="Bhattacharya D."/>
            <person name="Goodenough U.W."/>
            <person name="Van de Peer Y."/>
            <person name="Grigoriev I.V."/>
        </authorList>
    </citation>
    <scope>NUCLEOTIDE SEQUENCE [LARGE SCALE GENOMIC DNA]</scope>
    <source>
        <strain evidence="2 3">CCMP1545</strain>
    </source>
</reference>
<sequence length="631" mass="62809">MRLAQLPGGGARALASSGAMHALINCRAIDAYASDAAGDAAAAAAASAVHAAAARRAEREREYGVVAGADGIYSIASYDGDLDAFDLPRDPADVAAAAAAAAASPIAPLPLPRARHHAVLVPVLRLAGTLVNALADSPETRAQGVAFVAAHHRVIDRILADRASSAHLADLAELEAAVTLCARLVTRRVPAGAATGVGADGATTRERAAVVETLTPKLDDLTSRLCEGDGKYDAFVAAASPEGSPSACTSSSVVTRRVAIATRGARAAVGGLSPAAAAAAAARMERSLRAVRAALVSTQLSLAEQGRATFAALPPPNAAASAFCDDRRPTLSLFTRLTARCAEETREETEARARLLRGLASDGASAASAAVAVDARGGFSGSAEFAAAAAAAAIEAGASPTDPFASSGSAFRGAPVAAAAAAAAAAVGARERGIRALTHTIEASLELVLSRLWEHHPSGVTFPGQTRGAFGWSGDGGGGGGGGFGLGLGRATPGGGFHARSPGGGSSPGGVEYTLREIQELSAVLTPAIATLTALEEREETGRSVDAGGRLRTLVRRTRDTLLAAAPPEAGAPPSLLFTSGAKDGGVGVGAGATTTFGGFDARGGGGGARSPLNENSPRAPAPRFGLFHAQ</sequence>